<dbReference type="EC" id="3.1.3.48" evidence="2"/>
<evidence type="ECO:0000313" key="15">
    <source>
        <dbReference type="Proteomes" id="UP000663873"/>
    </source>
</evidence>
<evidence type="ECO:0000313" key="12">
    <source>
        <dbReference type="EMBL" id="CAF4550147.1"/>
    </source>
</evidence>
<dbReference type="GO" id="GO:0008330">
    <property type="term" value="F:protein tyrosine/threonine phosphatase activity"/>
    <property type="evidence" value="ECO:0007669"/>
    <property type="project" value="TreeGrafter"/>
</dbReference>
<dbReference type="Proteomes" id="UP000663825">
    <property type="component" value="Unassembled WGS sequence"/>
</dbReference>
<organism evidence="9 14">
    <name type="scientific">Rotaria socialis</name>
    <dbReference type="NCBI Taxonomy" id="392032"/>
    <lineage>
        <taxon>Eukaryota</taxon>
        <taxon>Metazoa</taxon>
        <taxon>Spiralia</taxon>
        <taxon>Gnathifera</taxon>
        <taxon>Rotifera</taxon>
        <taxon>Eurotatoria</taxon>
        <taxon>Bdelloidea</taxon>
        <taxon>Philodinida</taxon>
        <taxon>Philodinidae</taxon>
        <taxon>Rotaria</taxon>
    </lineage>
</organism>
<keyword evidence="3" id="KW-0378">Hydrolase</keyword>
<dbReference type="InterPro" id="IPR020422">
    <property type="entry name" value="TYR_PHOSPHATASE_DUAL_dom"/>
</dbReference>
<evidence type="ECO:0000313" key="10">
    <source>
        <dbReference type="EMBL" id="CAF3720717.1"/>
    </source>
</evidence>
<dbReference type="Proteomes" id="UP000663851">
    <property type="component" value="Unassembled WGS sequence"/>
</dbReference>
<reference evidence="9" key="1">
    <citation type="submission" date="2021-02" db="EMBL/GenBank/DDBJ databases">
        <authorList>
            <person name="Nowell W R."/>
        </authorList>
    </citation>
    <scope>NUCLEOTIDE SEQUENCE</scope>
</reference>
<name>A0A818E6J5_9BILA</name>
<dbReference type="OrthoDB" id="165342at2759"/>
<dbReference type="PROSITE" id="PS50056">
    <property type="entry name" value="TYR_PHOSPHATASE_2"/>
    <property type="match status" value="1"/>
</dbReference>
<evidence type="ECO:0000259" key="5">
    <source>
        <dbReference type="PROSITE" id="PS50054"/>
    </source>
</evidence>
<evidence type="ECO:0000313" key="13">
    <source>
        <dbReference type="EMBL" id="CAF4876107.1"/>
    </source>
</evidence>
<proteinExistence type="inferred from homology"/>
<dbReference type="Pfam" id="PF00782">
    <property type="entry name" value="DSPc"/>
    <property type="match status" value="1"/>
</dbReference>
<dbReference type="EMBL" id="CAJNYD010001398">
    <property type="protein sequence ID" value="CAF3334675.1"/>
    <property type="molecule type" value="Genomic_DNA"/>
</dbReference>
<comment type="caution">
    <text evidence="9">The sequence shown here is derived from an EMBL/GenBank/DDBJ whole genome shotgun (WGS) entry which is preliminary data.</text>
</comment>
<evidence type="ECO:0000313" key="11">
    <source>
        <dbReference type="EMBL" id="CAF4526787.1"/>
    </source>
</evidence>
<protein>
    <recommendedName>
        <fullName evidence="2">protein-tyrosine-phosphatase</fullName>
        <ecNumber evidence="2">3.1.3.48</ecNumber>
    </recommendedName>
</protein>
<comment type="similarity">
    <text evidence="1">Belongs to the protein-tyrosine phosphatase family. Non-receptor class dual specificity subfamily.</text>
</comment>
<sequence length="198" mass="23340">MTPEIDDKNEQLLIIDCGLPKGKTSYFCTLKFYQQYPTYCYSISSCSSTTTDVEYYPISQILSGLYLDNEYDAKNINLLKQNEIKIIINVTSIPCYDENEQLFDYIRIPCNNKCQENILQYFEKNFLLIHQKLLFNQNILIHCQAGISRSASFVIGYLMKYNFKSWDQAYSFVKEKRSIIKPNFGFLTQLMHYEEIIH</sequence>
<feature type="domain" description="Tyrosine specific protein phosphatases" evidence="6">
    <location>
        <begin position="124"/>
        <end position="177"/>
    </location>
</feature>
<dbReference type="GO" id="GO:0005737">
    <property type="term" value="C:cytoplasm"/>
    <property type="evidence" value="ECO:0007669"/>
    <property type="project" value="TreeGrafter"/>
</dbReference>
<dbReference type="EMBL" id="CAJOBO010005746">
    <property type="protein sequence ID" value="CAF4550147.1"/>
    <property type="molecule type" value="Genomic_DNA"/>
</dbReference>
<dbReference type="EMBL" id="CAJNYT010005195">
    <property type="protein sequence ID" value="CAF3720717.1"/>
    <property type="molecule type" value="Genomic_DNA"/>
</dbReference>
<feature type="domain" description="Tyrosine-protein phosphatase" evidence="5">
    <location>
        <begin position="56"/>
        <end position="198"/>
    </location>
</feature>
<dbReference type="Proteomes" id="UP000663869">
    <property type="component" value="Unassembled WGS sequence"/>
</dbReference>
<evidence type="ECO:0000313" key="9">
    <source>
        <dbReference type="EMBL" id="CAF3454027.1"/>
    </source>
</evidence>
<dbReference type="GO" id="GO:0017017">
    <property type="term" value="F:MAP kinase tyrosine/serine/threonine phosphatase activity"/>
    <property type="evidence" value="ECO:0007669"/>
    <property type="project" value="TreeGrafter"/>
</dbReference>
<accession>A0A818E6J5</accession>
<evidence type="ECO:0000259" key="6">
    <source>
        <dbReference type="PROSITE" id="PS50056"/>
    </source>
</evidence>
<dbReference type="Proteomes" id="UP000663872">
    <property type="component" value="Unassembled WGS sequence"/>
</dbReference>
<keyword evidence="4" id="KW-0904">Protein phosphatase</keyword>
<dbReference type="AlphaFoldDB" id="A0A818E6J5"/>
<dbReference type="InterPro" id="IPR000387">
    <property type="entry name" value="Tyr_Pase_dom"/>
</dbReference>
<dbReference type="InterPro" id="IPR016130">
    <property type="entry name" value="Tyr_Pase_AS"/>
</dbReference>
<gene>
    <name evidence="9" type="ORF">FME351_LOCUS13598</name>
    <name evidence="10" type="ORF">GRG538_LOCUS29629</name>
    <name evidence="12" type="ORF">HFQ381_LOCUS30830</name>
    <name evidence="8" type="ORF">LUA448_LOCUS11533</name>
    <name evidence="13" type="ORF">QYT958_LOCUS29012</name>
    <name evidence="7" type="ORF">TIS948_LOCUS17302</name>
    <name evidence="11" type="ORF">UJA718_LOCUS27946</name>
</gene>
<evidence type="ECO:0000256" key="2">
    <source>
        <dbReference type="ARBA" id="ARBA00013064"/>
    </source>
</evidence>
<dbReference type="Gene3D" id="3.90.190.10">
    <property type="entry name" value="Protein tyrosine phosphatase superfamily"/>
    <property type="match status" value="1"/>
</dbReference>
<dbReference type="EMBL" id="CAJOBR010008227">
    <property type="protein sequence ID" value="CAF4876107.1"/>
    <property type="molecule type" value="Genomic_DNA"/>
</dbReference>
<evidence type="ECO:0000313" key="14">
    <source>
        <dbReference type="Proteomes" id="UP000663869"/>
    </source>
</evidence>
<dbReference type="Proteomes" id="UP000663833">
    <property type="component" value="Unassembled WGS sequence"/>
</dbReference>
<dbReference type="PROSITE" id="PS50054">
    <property type="entry name" value="TYR_PHOSPHATASE_DUAL"/>
    <property type="match status" value="1"/>
</dbReference>
<evidence type="ECO:0000256" key="4">
    <source>
        <dbReference type="ARBA" id="ARBA00022912"/>
    </source>
</evidence>
<dbReference type="Proteomes" id="UP000663848">
    <property type="component" value="Unassembled WGS sequence"/>
</dbReference>
<dbReference type="GO" id="GO:0033550">
    <property type="term" value="F:MAP kinase tyrosine phosphatase activity"/>
    <property type="evidence" value="ECO:0007669"/>
    <property type="project" value="TreeGrafter"/>
</dbReference>
<evidence type="ECO:0000313" key="8">
    <source>
        <dbReference type="EMBL" id="CAF3334675.1"/>
    </source>
</evidence>
<evidence type="ECO:0000256" key="3">
    <source>
        <dbReference type="ARBA" id="ARBA00022801"/>
    </source>
</evidence>
<dbReference type="EMBL" id="CAJNYU010001633">
    <property type="protein sequence ID" value="CAF3454027.1"/>
    <property type="molecule type" value="Genomic_DNA"/>
</dbReference>
<dbReference type="InterPro" id="IPR000340">
    <property type="entry name" value="Dual-sp_phosphatase_cat-dom"/>
</dbReference>
<dbReference type="GO" id="GO:0043409">
    <property type="term" value="P:negative regulation of MAPK cascade"/>
    <property type="evidence" value="ECO:0007669"/>
    <property type="project" value="TreeGrafter"/>
</dbReference>
<dbReference type="PROSITE" id="PS00383">
    <property type="entry name" value="TYR_PHOSPHATASE_1"/>
    <property type="match status" value="1"/>
</dbReference>
<keyword evidence="15" id="KW-1185">Reference proteome</keyword>
<evidence type="ECO:0000313" key="7">
    <source>
        <dbReference type="EMBL" id="CAF3287591.1"/>
    </source>
</evidence>
<dbReference type="PANTHER" id="PTHR10159:SF519">
    <property type="entry name" value="DUAL SPECIFICITY PROTEIN PHOSPHATASE MPK3"/>
    <property type="match status" value="1"/>
</dbReference>
<dbReference type="Proteomes" id="UP000663873">
    <property type="component" value="Unassembled WGS sequence"/>
</dbReference>
<evidence type="ECO:0000256" key="1">
    <source>
        <dbReference type="ARBA" id="ARBA00008601"/>
    </source>
</evidence>
<dbReference type="PANTHER" id="PTHR10159">
    <property type="entry name" value="DUAL SPECIFICITY PROTEIN PHOSPHATASE"/>
    <property type="match status" value="1"/>
</dbReference>
<dbReference type="InterPro" id="IPR029021">
    <property type="entry name" value="Prot-tyrosine_phosphatase-like"/>
</dbReference>
<dbReference type="EMBL" id="CAJNXB010002912">
    <property type="protein sequence ID" value="CAF3287591.1"/>
    <property type="molecule type" value="Genomic_DNA"/>
</dbReference>
<dbReference type="EMBL" id="CAJOBP010008050">
    <property type="protein sequence ID" value="CAF4526787.1"/>
    <property type="molecule type" value="Genomic_DNA"/>
</dbReference>
<dbReference type="SMART" id="SM00195">
    <property type="entry name" value="DSPc"/>
    <property type="match status" value="1"/>
</dbReference>
<dbReference type="SUPFAM" id="SSF52799">
    <property type="entry name" value="(Phosphotyrosine protein) phosphatases II"/>
    <property type="match status" value="1"/>
</dbReference>